<evidence type="ECO:0000313" key="3">
    <source>
        <dbReference type="EMBL" id="OAB41631.1"/>
    </source>
</evidence>
<accession>A0A168K6V0</accession>
<reference evidence="3 4" key="1">
    <citation type="submission" date="2016-03" db="EMBL/GenBank/DDBJ databases">
        <title>Draft genome sequence of Paenibacillus glacialis DSM 22343.</title>
        <authorList>
            <person name="Shin S.-K."/>
            <person name="Yi H."/>
        </authorList>
    </citation>
    <scope>NUCLEOTIDE SEQUENCE [LARGE SCALE GENOMIC DNA]</scope>
    <source>
        <strain evidence="3 4">DSM 22343</strain>
    </source>
</reference>
<dbReference type="STRING" id="494026.PGLA_15225"/>
<dbReference type="OrthoDB" id="343110at2"/>
<gene>
    <name evidence="3" type="ORF">PGLA_15225</name>
</gene>
<dbReference type="RefSeq" id="WP_084411142.1">
    <property type="nucleotide sequence ID" value="NZ_LVJH01000027.1"/>
</dbReference>
<organism evidence="3 4">
    <name type="scientific">Paenibacillus glacialis</name>
    <dbReference type="NCBI Taxonomy" id="494026"/>
    <lineage>
        <taxon>Bacteria</taxon>
        <taxon>Bacillati</taxon>
        <taxon>Bacillota</taxon>
        <taxon>Bacilli</taxon>
        <taxon>Bacillales</taxon>
        <taxon>Paenibacillaceae</taxon>
        <taxon>Paenibacillus</taxon>
    </lineage>
</organism>
<dbReference type="InterPro" id="IPR022123">
    <property type="entry name" value="DUF3658"/>
</dbReference>
<proteinExistence type="predicted"/>
<sequence>MDKFLKQLREFQEWEIRAVLNDVLNMTALTASQEKGEERMLADGIMKLWDDHLEEARKRRVEVEELQSTVHLVFGLSDAGSLKVTLSELGRREENKVLAFNDLFSIGPIMHLDKAEGQQRRMHWLMERFTVYKFDRFINQEQQIGSMIETIASIPEHKSVTIWCGDNSHDQTGLRFALYLLKERKQPVSVVNVSEVSMEIPTYTKEELTPYAQGLIEQDIYKEIVKRCNGVMPLDADRRRCYESEWLEISSQGHMLRLWQDGEIKGREEDELDNIILSAITKLKEEENSDGFVKAGSVVAKVFENLQQLVGDQFIEYRMWTLISDGILTFKGLPGAMHQYSVRIL</sequence>
<dbReference type="InterPro" id="IPR014973">
    <property type="entry name" value="DUF1835"/>
</dbReference>
<dbReference type="EMBL" id="LVJH01000027">
    <property type="protein sequence ID" value="OAB41631.1"/>
    <property type="molecule type" value="Genomic_DNA"/>
</dbReference>
<keyword evidence="4" id="KW-1185">Reference proteome</keyword>
<comment type="caution">
    <text evidence="3">The sequence shown here is derived from an EMBL/GenBank/DDBJ whole genome shotgun (WGS) entry which is preliminary data.</text>
</comment>
<feature type="domain" description="DUF1835" evidence="1">
    <location>
        <begin position="70"/>
        <end position="193"/>
    </location>
</feature>
<dbReference type="Pfam" id="PF08874">
    <property type="entry name" value="DUF1835"/>
    <property type="match status" value="1"/>
</dbReference>
<dbReference type="Proteomes" id="UP000076967">
    <property type="component" value="Unassembled WGS sequence"/>
</dbReference>
<name>A0A168K6V0_9BACL</name>
<evidence type="ECO:0008006" key="5">
    <source>
        <dbReference type="Google" id="ProtNLM"/>
    </source>
</evidence>
<evidence type="ECO:0000259" key="1">
    <source>
        <dbReference type="Pfam" id="PF08874"/>
    </source>
</evidence>
<feature type="domain" description="DUF3658" evidence="2">
    <location>
        <begin position="233"/>
        <end position="340"/>
    </location>
</feature>
<evidence type="ECO:0000313" key="4">
    <source>
        <dbReference type="Proteomes" id="UP000076967"/>
    </source>
</evidence>
<evidence type="ECO:0000259" key="2">
    <source>
        <dbReference type="Pfam" id="PF12395"/>
    </source>
</evidence>
<protein>
    <recommendedName>
        <fullName evidence="5">DUF1835 domain-containing protein</fullName>
    </recommendedName>
</protein>
<dbReference type="AlphaFoldDB" id="A0A168K6V0"/>
<dbReference type="Pfam" id="PF12395">
    <property type="entry name" value="DUF3658"/>
    <property type="match status" value="1"/>
</dbReference>